<dbReference type="AlphaFoldDB" id="A0A9X2UHY4"/>
<name>A0A9X2UHY4_9BACT</name>
<gene>
    <name evidence="1" type="ORF">GGP82_003642</name>
    <name evidence="2" type="ORF">GGP83_003032</name>
</gene>
<evidence type="ECO:0000313" key="1">
    <source>
        <dbReference type="EMBL" id="MCS3867058.1"/>
    </source>
</evidence>
<protein>
    <submittedName>
        <fullName evidence="1">Uncharacterized protein</fullName>
    </submittedName>
</protein>
<proteinExistence type="predicted"/>
<dbReference type="EMBL" id="JANTYZ010000035">
    <property type="protein sequence ID" value="MCS3867058.1"/>
    <property type="molecule type" value="Genomic_DNA"/>
</dbReference>
<evidence type="ECO:0000313" key="3">
    <source>
        <dbReference type="Proteomes" id="UP001155034"/>
    </source>
</evidence>
<sequence length="95" mass="10505">MTGPERERPRHFLHLGCQKTRAACRRAGAPFRWGRGLDLWVEHLKEAMPLVNALVNEGLAETAEENGLTIVGGQQRWKTAGMKGPIDLTEDGLSV</sequence>
<dbReference type="EMBL" id="JANUBB010000015">
    <property type="protein sequence ID" value="MCS3953057.1"/>
    <property type="molecule type" value="Genomic_DNA"/>
</dbReference>
<evidence type="ECO:0000313" key="2">
    <source>
        <dbReference type="EMBL" id="MCS3953057.1"/>
    </source>
</evidence>
<organism evidence="1 3">
    <name type="scientific">Salinibacter ruber</name>
    <dbReference type="NCBI Taxonomy" id="146919"/>
    <lineage>
        <taxon>Bacteria</taxon>
        <taxon>Pseudomonadati</taxon>
        <taxon>Rhodothermota</taxon>
        <taxon>Rhodothermia</taxon>
        <taxon>Rhodothermales</taxon>
        <taxon>Salinibacteraceae</taxon>
        <taxon>Salinibacter</taxon>
    </lineage>
</organism>
<dbReference type="Proteomes" id="UP001155034">
    <property type="component" value="Unassembled WGS sequence"/>
</dbReference>
<accession>A0A9X2UHY4</accession>
<dbReference type="Proteomes" id="UP001155010">
    <property type="component" value="Unassembled WGS sequence"/>
</dbReference>
<comment type="caution">
    <text evidence="1">The sequence shown here is derived from an EMBL/GenBank/DDBJ whole genome shotgun (WGS) entry which is preliminary data.</text>
</comment>
<reference evidence="1" key="1">
    <citation type="submission" date="2022-08" db="EMBL/GenBank/DDBJ databases">
        <title>Genomic Encyclopedia of Type Strains, Phase V (KMG-V): Genome sequencing to study the core and pangenomes of soil and plant-associated prokaryotes.</title>
        <authorList>
            <person name="Whitman W."/>
        </authorList>
    </citation>
    <scope>NUCLEOTIDE SEQUENCE</scope>
    <source>
        <strain evidence="1">SP2016B</strain>
        <strain evidence="2">SP2017</strain>
    </source>
</reference>